<feature type="repeat" description="ANK" evidence="3">
    <location>
        <begin position="1393"/>
        <end position="1415"/>
    </location>
</feature>
<keyword evidence="2 3" id="KW-0040">ANK repeat</keyword>
<evidence type="ECO:0000256" key="1">
    <source>
        <dbReference type="ARBA" id="ARBA00022737"/>
    </source>
</evidence>
<keyword evidence="6" id="KW-1185">Reference proteome</keyword>
<protein>
    <submittedName>
        <fullName evidence="5">Ankyrin</fullName>
    </submittedName>
</protein>
<dbReference type="PANTHER" id="PTHR24198">
    <property type="entry name" value="ANKYRIN REPEAT AND PROTEIN KINASE DOMAIN-CONTAINING PROTEIN"/>
    <property type="match status" value="1"/>
</dbReference>
<feature type="compositionally biased region" description="Polar residues" evidence="4">
    <location>
        <begin position="1944"/>
        <end position="1953"/>
    </location>
</feature>
<feature type="region of interest" description="Disordered" evidence="4">
    <location>
        <begin position="1219"/>
        <end position="1239"/>
    </location>
</feature>
<feature type="repeat" description="ANK" evidence="3">
    <location>
        <begin position="1612"/>
        <end position="1638"/>
    </location>
</feature>
<feature type="repeat" description="ANK" evidence="3">
    <location>
        <begin position="1714"/>
        <end position="1750"/>
    </location>
</feature>
<organism evidence="5 6">
    <name type="scientific">Ascobolus immersus RN42</name>
    <dbReference type="NCBI Taxonomy" id="1160509"/>
    <lineage>
        <taxon>Eukaryota</taxon>
        <taxon>Fungi</taxon>
        <taxon>Dikarya</taxon>
        <taxon>Ascomycota</taxon>
        <taxon>Pezizomycotina</taxon>
        <taxon>Pezizomycetes</taxon>
        <taxon>Pezizales</taxon>
        <taxon>Ascobolaceae</taxon>
        <taxon>Ascobolus</taxon>
    </lineage>
</organism>
<evidence type="ECO:0000256" key="4">
    <source>
        <dbReference type="SAM" id="MobiDB-lite"/>
    </source>
</evidence>
<feature type="region of interest" description="Disordered" evidence="4">
    <location>
        <begin position="812"/>
        <end position="897"/>
    </location>
</feature>
<dbReference type="EMBL" id="ML119666">
    <property type="protein sequence ID" value="RPA83226.1"/>
    <property type="molecule type" value="Genomic_DNA"/>
</dbReference>
<dbReference type="SUPFAM" id="SSF48403">
    <property type="entry name" value="Ankyrin repeat"/>
    <property type="match status" value="3"/>
</dbReference>
<accession>A0A3N4ICM5</accession>
<feature type="repeat" description="ANK" evidence="3">
    <location>
        <begin position="1577"/>
        <end position="1609"/>
    </location>
</feature>
<feature type="repeat" description="ANK" evidence="3">
    <location>
        <begin position="1064"/>
        <end position="1096"/>
    </location>
</feature>
<dbReference type="Pfam" id="PF12796">
    <property type="entry name" value="Ank_2"/>
    <property type="match status" value="4"/>
</dbReference>
<dbReference type="Pfam" id="PF00023">
    <property type="entry name" value="Ank"/>
    <property type="match status" value="1"/>
</dbReference>
<dbReference type="OrthoDB" id="426293at2759"/>
<dbReference type="Gene3D" id="1.25.40.20">
    <property type="entry name" value="Ankyrin repeat-containing domain"/>
    <property type="match status" value="4"/>
</dbReference>
<keyword evidence="1" id="KW-0677">Repeat</keyword>
<dbReference type="PROSITE" id="PS50088">
    <property type="entry name" value="ANK_REPEAT"/>
    <property type="match status" value="5"/>
</dbReference>
<feature type="region of interest" description="Disordered" evidence="4">
    <location>
        <begin position="1916"/>
        <end position="1953"/>
    </location>
</feature>
<dbReference type="Proteomes" id="UP000275078">
    <property type="component" value="Unassembled WGS sequence"/>
</dbReference>
<dbReference type="PANTHER" id="PTHR24198:SF165">
    <property type="entry name" value="ANKYRIN REPEAT-CONTAINING PROTEIN-RELATED"/>
    <property type="match status" value="1"/>
</dbReference>
<dbReference type="STRING" id="1160509.A0A3N4ICM5"/>
<dbReference type="InterPro" id="IPR002110">
    <property type="entry name" value="Ankyrin_rpt"/>
</dbReference>
<dbReference type="PRINTS" id="PR01415">
    <property type="entry name" value="ANKYRIN"/>
</dbReference>
<dbReference type="InterPro" id="IPR036770">
    <property type="entry name" value="Ankyrin_rpt-contain_sf"/>
</dbReference>
<evidence type="ECO:0000313" key="5">
    <source>
        <dbReference type="EMBL" id="RPA83226.1"/>
    </source>
</evidence>
<feature type="compositionally biased region" description="Polar residues" evidence="4">
    <location>
        <begin position="834"/>
        <end position="856"/>
    </location>
</feature>
<gene>
    <name evidence="5" type="ORF">BJ508DRAFT_304960</name>
</gene>
<feature type="compositionally biased region" description="Basic and acidic residues" evidence="4">
    <location>
        <begin position="1934"/>
        <end position="1943"/>
    </location>
</feature>
<sequence>MDGVQNARVLTRDRLKALILANRHPEYHHISIGTTNIVFFATPHRARGLKHWEEVLLSVIKTSGYNVDGLISKDFSHTLRVVQELSFRFRCYHAKRYKITNFFEVERHNSKGTKPVIDAFVAGLTDDTSQHTAIPTNRPFLSFGEVRINEELDFVGQLQDCLGPYAVLGHDGTCHGASSEIVTARRAYLSSLRSISLSSYLFHDPLAWALADILKYDAVVDYFDERPYQSSADGIENLKLDWDNPQAKTSATCVFLVGASQTTRSKQLISWEYEIRQFGLPTVTKLAAASLREFVFSATSYGCRIVLVLREFIHQILSQNADAFVRIYDNYQSFYTQLENLWTEQTLWNLLRALVGSMPKNGLVLLFEDIDAWFPSREDGLRFSDTLERILLSLDVGYLFVITAAENHYTKPWLLVDEANSHLETPSLSRVDPYLFTQRVRVNATHGTSDSSTYEDLHAYVYTTGTAPSYDSMVIHGLLDFESFTLVPNTPPDLTLSVTPSTADDQLSSMDDRLLKDFLSSGMREGLLAEMVLAWIRLARRPLHILEVAIGVSVNARSVEDQEPGITKHSSRKAILSSMAHYLPYHLIYALHRIEKLIHIKDDLSVSASNSALADAAYGLLRNTFRTTREVQERDLAMSCLHYLETFYADAQLRSGYVNVVEATRLDLRTIYRGDLAPESLVAEKSEGNEFLDYASKHWYFHYLSATPDDALDTRVLSFLENQSLRKSWYQTVASVLNRHTGRWEFSSSSSSSPGSTVKDEHEGCYDVDRDYRGLEVASLLGLERIVRRITEEESTRKSAAATVVRVDNDYSKTAAANDGEQDQPVSPEDSENIPPSNEQHSSDSVTPGESVNTRRSPPHPNDSDDSTASPVSDSIGKDDAPEPQSVGQGHVYHNPQLSSEEMTDAGPFYISMSKALVWAIVGRHENVIDILVRNGGKGQLALEYFGMANLRKEVCDRTVQSWMSQSENDSKVSRSLSLVLMPAIDWAAKYGSSFSLDALLAAEPTLILEYEDWSKLLQSAVIGGSLKVLNSLLDRASASVESSDPSLSDSSSLPLMLRLCDGGGRTLLMLAAKLGHEELVRFLLSKGLDPTLVDCRGRNAMHYAIMGGNVAVIQSLLDSFPTRPFVIKVETLRPAVDVGTSGGIDIVGYRNIYLEIIRYLMFKVPGYKDSGIQIGGQEATHHAGSREAFSLSAEDAVRFGDVKLLEILDKRGTAPASTLVESSESRSDVHDTRRLSSQPQTSKFHTELALLTAACLGYNQVLEYIFSFVGETDIVSVSLGPTPSTLSYRFPVEAAVASGILATARIFLSRIPKGHPSPRGLLCHAASAGRYLLSRYLLVENPDRVSETSEGFPPPEDTWTPLMHAAENGYTSLVQLFLEHSSKTTNLTKDRYGRTALHLAAHKARVEAVRELLRDPTFKEYVDLRDNSSKTALHIAAGHAEITKILLQHGAPVEIFDRLGASPLDYAIIRSDPADDPTSISLLLARIGEDGPTDGLGSYRLEQLIFRAVKKDYVEIFRTLCAQQPELVQPEPEGEGATYQGTTLQRAFKKAVKHKCPKIIQELVRSGRVSVDMERDSRTQLHRAAEFGFEEIVLVLVEAGAEVDRTESSKKQRTPLYIASIHGHVKCARILVTKGANPFRYCGPLTPFHVLRDSAELVAVMLDGEDAHNQMNIRTQGSERTLLMEASLSGFVNVVKELIRRKVDVNVKPPDVNGKSALHYAVDCSDPEKAAIIVKLLLDVGANPDAEDIRGLSPFEYAEIDDNVPVLVQFHSIQSLDFKWLEDACLEAARTSDLELAKQKCGIFARTKTNEQLKQLEGDWAKQHFPDSAKWVGTLTGNLPKQNSIAEEFDKVIIHLEIVLNTAQSVKHQEIEDRDSESGEPDIARFSYTIAGSVVSVKHTDFTLRPYEYRSEHQIGPVDKTAVTDSVPNSESTTKDSDDSHSESSATANEATQLLVKPEKRFDEVVGKATAMLWIGFEFHLAPSLKIDTGRDLVCVQGLLKRDAAEEPHTAEPAGSCFDTIEGTWTVPGHLYLNNNLTAAKLALRRCP</sequence>
<name>A0A3N4ICM5_ASCIM</name>
<evidence type="ECO:0000313" key="6">
    <source>
        <dbReference type="Proteomes" id="UP000275078"/>
    </source>
</evidence>
<dbReference type="SMART" id="SM00248">
    <property type="entry name" value="ANK"/>
    <property type="match status" value="14"/>
</dbReference>
<proteinExistence type="predicted"/>
<evidence type="ECO:0000256" key="2">
    <source>
        <dbReference type="ARBA" id="ARBA00023043"/>
    </source>
</evidence>
<dbReference type="PROSITE" id="PS50297">
    <property type="entry name" value="ANK_REP_REGION"/>
    <property type="match status" value="5"/>
</dbReference>
<feature type="compositionally biased region" description="Polar residues" evidence="4">
    <location>
        <begin position="1924"/>
        <end position="1933"/>
    </location>
</feature>
<reference evidence="5 6" key="1">
    <citation type="journal article" date="2018" name="Nat. Ecol. Evol.">
        <title>Pezizomycetes genomes reveal the molecular basis of ectomycorrhizal truffle lifestyle.</title>
        <authorList>
            <person name="Murat C."/>
            <person name="Payen T."/>
            <person name="Noel B."/>
            <person name="Kuo A."/>
            <person name="Morin E."/>
            <person name="Chen J."/>
            <person name="Kohler A."/>
            <person name="Krizsan K."/>
            <person name="Balestrini R."/>
            <person name="Da Silva C."/>
            <person name="Montanini B."/>
            <person name="Hainaut M."/>
            <person name="Levati E."/>
            <person name="Barry K.W."/>
            <person name="Belfiori B."/>
            <person name="Cichocki N."/>
            <person name="Clum A."/>
            <person name="Dockter R.B."/>
            <person name="Fauchery L."/>
            <person name="Guy J."/>
            <person name="Iotti M."/>
            <person name="Le Tacon F."/>
            <person name="Lindquist E.A."/>
            <person name="Lipzen A."/>
            <person name="Malagnac F."/>
            <person name="Mello A."/>
            <person name="Molinier V."/>
            <person name="Miyauchi S."/>
            <person name="Poulain J."/>
            <person name="Riccioni C."/>
            <person name="Rubini A."/>
            <person name="Sitrit Y."/>
            <person name="Splivallo R."/>
            <person name="Traeger S."/>
            <person name="Wang M."/>
            <person name="Zifcakova L."/>
            <person name="Wipf D."/>
            <person name="Zambonelli A."/>
            <person name="Paolocci F."/>
            <person name="Nowrousian M."/>
            <person name="Ottonello S."/>
            <person name="Baldrian P."/>
            <person name="Spatafora J.W."/>
            <person name="Henrissat B."/>
            <person name="Nagy L.G."/>
            <person name="Aury J.M."/>
            <person name="Wincker P."/>
            <person name="Grigoriev I.V."/>
            <person name="Bonfante P."/>
            <person name="Martin F.M."/>
        </authorList>
    </citation>
    <scope>NUCLEOTIDE SEQUENCE [LARGE SCALE GENOMIC DNA]</scope>
    <source>
        <strain evidence="5 6">RN42</strain>
    </source>
</reference>
<evidence type="ECO:0000256" key="3">
    <source>
        <dbReference type="PROSITE-ProRule" id="PRU00023"/>
    </source>
</evidence>
<feature type="compositionally biased region" description="Basic and acidic residues" evidence="4">
    <location>
        <begin position="1224"/>
        <end position="1235"/>
    </location>
</feature>